<keyword evidence="3" id="KW-1185">Reference proteome</keyword>
<dbReference type="EMBL" id="JAPDRL010000064">
    <property type="protein sequence ID" value="KAJ9660605.1"/>
    <property type="molecule type" value="Genomic_DNA"/>
</dbReference>
<name>A0ABQ9NKM5_9PEZI</name>
<proteinExistence type="predicted"/>
<evidence type="ECO:0000259" key="1">
    <source>
        <dbReference type="PROSITE" id="PS50181"/>
    </source>
</evidence>
<dbReference type="Pfam" id="PF12937">
    <property type="entry name" value="F-box-like"/>
    <property type="match status" value="1"/>
</dbReference>
<dbReference type="InterPro" id="IPR036047">
    <property type="entry name" value="F-box-like_dom_sf"/>
</dbReference>
<organism evidence="2 3">
    <name type="scientific">Coniosporium apollinis</name>
    <dbReference type="NCBI Taxonomy" id="61459"/>
    <lineage>
        <taxon>Eukaryota</taxon>
        <taxon>Fungi</taxon>
        <taxon>Dikarya</taxon>
        <taxon>Ascomycota</taxon>
        <taxon>Pezizomycotina</taxon>
        <taxon>Dothideomycetes</taxon>
        <taxon>Dothideomycetes incertae sedis</taxon>
        <taxon>Coniosporium</taxon>
    </lineage>
</organism>
<dbReference type="Proteomes" id="UP001172684">
    <property type="component" value="Unassembled WGS sequence"/>
</dbReference>
<comment type="caution">
    <text evidence="2">The sequence shown here is derived from an EMBL/GenBank/DDBJ whole genome shotgun (WGS) entry which is preliminary data.</text>
</comment>
<dbReference type="SUPFAM" id="SSF81383">
    <property type="entry name" value="F-box domain"/>
    <property type="match status" value="1"/>
</dbReference>
<dbReference type="PROSITE" id="PS50181">
    <property type="entry name" value="FBOX"/>
    <property type="match status" value="1"/>
</dbReference>
<evidence type="ECO:0000313" key="3">
    <source>
        <dbReference type="Proteomes" id="UP001172684"/>
    </source>
</evidence>
<gene>
    <name evidence="2" type="ORF">H2201_006863</name>
</gene>
<protein>
    <recommendedName>
        <fullName evidence="1">F-box domain-containing protein</fullName>
    </recommendedName>
</protein>
<accession>A0ABQ9NKM5</accession>
<evidence type="ECO:0000313" key="2">
    <source>
        <dbReference type="EMBL" id="KAJ9660605.1"/>
    </source>
</evidence>
<feature type="domain" description="F-box" evidence="1">
    <location>
        <begin position="1"/>
        <end position="43"/>
    </location>
</feature>
<dbReference type="InterPro" id="IPR001810">
    <property type="entry name" value="F-box_dom"/>
</dbReference>
<reference evidence="2" key="1">
    <citation type="submission" date="2022-10" db="EMBL/GenBank/DDBJ databases">
        <title>Culturing micro-colonial fungi from biological soil crusts in the Mojave desert and describing Neophaeococcomyces mojavensis, and introducing the new genera and species Taxawa tesnikishii.</title>
        <authorList>
            <person name="Kurbessoian T."/>
            <person name="Stajich J.E."/>
        </authorList>
    </citation>
    <scope>NUCLEOTIDE SEQUENCE</scope>
    <source>
        <strain evidence="2">TK_1</strain>
    </source>
</reference>
<sequence>MDALPKELELQILSHLSRPDLLALRLTNRYYANIVKPYVFGTILHLTGTRKQDWDWWFDKHSEIPNPLGLSKRVEYAKLDEAVEEVLSLAPFVKILEFSPAFYRDGFWDDYRRHLEQEAEEPIDHNEWDHDDDAFEEDPEGVFGNLAERRVWETRQQRAEREAPLIEAAEEVWEEAIAAQHANADKIKQSMSLLIGKLDALQKIEVNSWKFGKFMGLEVESEDIDEQWWDPSEERRSDNSFTWKMFETLAEGLYYAGRQVEDLNIHNLILSHVNDSTATKHAFQCLTRLTLSFDKIELFLEAAPSARLGKLLEAAQQTLQHLTLNFGERHPWLPQRGVHTLDNILNNDPLVFPHLISFSLTSLILSGTSLINFLEVQPSLTSVSFSCIFLATPRVKWQTVVNALPPAVRTFKISNLGHEPHAGFEPPVAYNWIGQWYPYEDPINGWRLPDRTDEGVRIRGVTLQRAD</sequence>